<evidence type="ECO:0000313" key="3">
    <source>
        <dbReference type="Proteomes" id="UP000319769"/>
    </source>
</evidence>
<name>A0A5N0V187_9PSEU</name>
<proteinExistence type="predicted"/>
<dbReference type="EMBL" id="VMNW02000023">
    <property type="protein sequence ID" value="KAA9160219.1"/>
    <property type="molecule type" value="Genomic_DNA"/>
</dbReference>
<feature type="domain" description="DUF1918" evidence="1">
    <location>
        <begin position="1"/>
        <end position="58"/>
    </location>
</feature>
<dbReference type="Proteomes" id="UP000319769">
    <property type="component" value="Unassembled WGS sequence"/>
</dbReference>
<dbReference type="OrthoDB" id="4828144at2"/>
<organism evidence="2 3">
    <name type="scientific">Amycolatopsis acidicola</name>
    <dbReference type="NCBI Taxonomy" id="2596893"/>
    <lineage>
        <taxon>Bacteria</taxon>
        <taxon>Bacillati</taxon>
        <taxon>Actinomycetota</taxon>
        <taxon>Actinomycetes</taxon>
        <taxon>Pseudonocardiales</taxon>
        <taxon>Pseudonocardiaceae</taxon>
        <taxon>Amycolatopsis</taxon>
    </lineage>
</organism>
<dbReference type="SUPFAM" id="SSF50118">
    <property type="entry name" value="Cell growth inhibitor/plasmid maintenance toxic component"/>
    <property type="match status" value="1"/>
</dbReference>
<gene>
    <name evidence="2" type="ORF">FPZ12_017880</name>
</gene>
<dbReference type="RefSeq" id="WP_144748562.1">
    <property type="nucleotide sequence ID" value="NZ_VMNW02000023.1"/>
</dbReference>
<sequence>MHARAGDWIAIEGHTTGVAGQRGQILEVRSADGSPPFLVHWLSDGHTSLCFPGPDARVLTPAELAEADERARKRFDAVQDELSGNSR</sequence>
<dbReference type="InterPro" id="IPR015035">
    <property type="entry name" value="DUF1918"/>
</dbReference>
<dbReference type="Pfam" id="PF08940">
    <property type="entry name" value="DUF1918"/>
    <property type="match status" value="1"/>
</dbReference>
<dbReference type="Gene3D" id="2.30.30.440">
    <property type="entry name" value="Domain of unknown function DUF1918"/>
    <property type="match status" value="1"/>
</dbReference>
<evidence type="ECO:0000259" key="1">
    <source>
        <dbReference type="Pfam" id="PF08940"/>
    </source>
</evidence>
<evidence type="ECO:0000313" key="2">
    <source>
        <dbReference type="EMBL" id="KAA9160219.1"/>
    </source>
</evidence>
<dbReference type="AlphaFoldDB" id="A0A5N0V187"/>
<reference evidence="2" key="1">
    <citation type="submission" date="2019-09" db="EMBL/GenBank/DDBJ databases">
        <authorList>
            <person name="Teo W.F.A."/>
            <person name="Duangmal K."/>
        </authorList>
    </citation>
    <scope>NUCLEOTIDE SEQUENCE [LARGE SCALE GENOMIC DNA]</scope>
    <source>
        <strain evidence="2">K81G1</strain>
    </source>
</reference>
<comment type="caution">
    <text evidence="2">The sequence shown here is derived from an EMBL/GenBank/DDBJ whole genome shotgun (WGS) entry which is preliminary data.</text>
</comment>
<accession>A0A5N0V187</accession>
<keyword evidence="3" id="KW-1185">Reference proteome</keyword>
<protein>
    <submittedName>
        <fullName evidence="2">DUF1918 domain-containing protein</fullName>
    </submittedName>
</protein>